<proteinExistence type="predicted"/>
<dbReference type="EMBL" id="FNHB01000002">
    <property type="protein sequence ID" value="SDM16995.1"/>
    <property type="molecule type" value="Genomic_DNA"/>
</dbReference>
<dbReference type="InterPro" id="IPR032820">
    <property type="entry name" value="ATPase_put"/>
</dbReference>
<protein>
    <submittedName>
        <fullName evidence="2">Putative F0F1-ATPase subunit Ca2+/Mg2+ transporter</fullName>
    </submittedName>
</protein>
<reference evidence="2 3" key="1">
    <citation type="submission" date="2016-10" db="EMBL/GenBank/DDBJ databases">
        <authorList>
            <person name="de Groot N.N."/>
        </authorList>
    </citation>
    <scope>NUCLEOTIDE SEQUENCE [LARGE SCALE GENOMIC DNA]</scope>
    <source>
        <strain evidence="2 3">DSM 1736</strain>
    </source>
</reference>
<keyword evidence="1" id="KW-0472">Membrane</keyword>
<dbReference type="STRING" id="146817.SAMN04488502_102382"/>
<sequence>MLRGLAEDRAGDCWEFYRKIHLAGVTLMGRNNKNPVFAAFGLAASIGLNIVATVAVGLFGGRWLDRYFATFPWFTVGGIVLGMLAGLWSVYKRIMQEYS</sequence>
<evidence type="ECO:0000313" key="2">
    <source>
        <dbReference type="EMBL" id="SDM16995.1"/>
    </source>
</evidence>
<evidence type="ECO:0000256" key="1">
    <source>
        <dbReference type="SAM" id="Phobius"/>
    </source>
</evidence>
<feature type="transmembrane region" description="Helical" evidence="1">
    <location>
        <begin position="71"/>
        <end position="91"/>
    </location>
</feature>
<keyword evidence="1" id="KW-1133">Transmembrane helix</keyword>
<feature type="transmembrane region" description="Helical" evidence="1">
    <location>
        <begin position="36"/>
        <end position="59"/>
    </location>
</feature>
<dbReference type="AlphaFoldDB" id="A0A1G9R3J4"/>
<dbReference type="Proteomes" id="UP000214880">
    <property type="component" value="Unassembled WGS sequence"/>
</dbReference>
<keyword evidence="3" id="KW-1185">Reference proteome</keyword>
<gene>
    <name evidence="2" type="ORF">SAMN04488502_102382</name>
</gene>
<dbReference type="RefSeq" id="WP_245698069.1">
    <property type="nucleotide sequence ID" value="NZ_FNHB01000002.1"/>
</dbReference>
<accession>A0A1G9R3J4</accession>
<name>A0A1G9R3J4_9FIRM</name>
<keyword evidence="1" id="KW-0812">Transmembrane</keyword>
<evidence type="ECO:0000313" key="3">
    <source>
        <dbReference type="Proteomes" id="UP000214880"/>
    </source>
</evidence>
<organism evidence="2 3">
    <name type="scientific">Dendrosporobacter quercicolus</name>
    <dbReference type="NCBI Taxonomy" id="146817"/>
    <lineage>
        <taxon>Bacteria</taxon>
        <taxon>Bacillati</taxon>
        <taxon>Bacillota</taxon>
        <taxon>Negativicutes</taxon>
        <taxon>Selenomonadales</taxon>
        <taxon>Sporomusaceae</taxon>
        <taxon>Dendrosporobacter</taxon>
    </lineage>
</organism>
<dbReference type="Pfam" id="PF09527">
    <property type="entry name" value="ATPase_gene1"/>
    <property type="match status" value="1"/>
</dbReference>